<comment type="similarity">
    <text evidence="5 14">Belongs to the aspartokinase family.</text>
</comment>
<dbReference type="Gene3D" id="3.40.1160.10">
    <property type="entry name" value="Acetylglutamate kinase-like"/>
    <property type="match status" value="1"/>
</dbReference>
<evidence type="ECO:0000256" key="12">
    <source>
        <dbReference type="ARBA" id="ARBA00047872"/>
    </source>
</evidence>
<evidence type="ECO:0000256" key="5">
    <source>
        <dbReference type="ARBA" id="ARBA00010122"/>
    </source>
</evidence>
<dbReference type="GO" id="GO:0005829">
    <property type="term" value="C:cytosol"/>
    <property type="evidence" value="ECO:0007669"/>
    <property type="project" value="TreeGrafter"/>
</dbReference>
<dbReference type="NCBIfam" id="NF006540">
    <property type="entry name" value="PRK09034.1"/>
    <property type="match status" value="1"/>
</dbReference>
<evidence type="ECO:0000256" key="2">
    <source>
        <dbReference type="ARBA" id="ARBA00004766"/>
    </source>
</evidence>
<name>A0A9D1N3P6_9FIRM</name>
<keyword evidence="8 14" id="KW-0418">Kinase</keyword>
<dbReference type="Pfam" id="PF00696">
    <property type="entry name" value="AA_kinase"/>
    <property type="match status" value="1"/>
</dbReference>
<dbReference type="InterPro" id="IPR001341">
    <property type="entry name" value="Asp_kinase"/>
</dbReference>
<dbReference type="PANTHER" id="PTHR21499:SF67">
    <property type="entry name" value="ASPARTOKINASE 3"/>
    <property type="match status" value="1"/>
</dbReference>
<feature type="binding site" evidence="13">
    <location>
        <begin position="7"/>
        <end position="10"/>
    </location>
    <ligand>
        <name>ATP</name>
        <dbReference type="ChEBI" id="CHEBI:30616"/>
    </ligand>
</feature>
<keyword evidence="9 13" id="KW-0067">ATP-binding</keyword>
<comment type="function">
    <text evidence="1">Catalyzes the phosphorylation of the beta-carboxyl group of aspartic acid with ATP to yield 4-phospho-L-aspartate, which is involved in the branched biosynthetic pathway leading to the biosynthesis of amino acids threonine, isoleucine and methionine.</text>
</comment>
<dbReference type="InterPro" id="IPR045865">
    <property type="entry name" value="ACT-like_dom_sf"/>
</dbReference>
<feature type="binding site" evidence="13">
    <location>
        <position position="116"/>
    </location>
    <ligand>
        <name>substrate</name>
    </ligand>
</feature>
<dbReference type="Gene3D" id="3.30.2130.10">
    <property type="entry name" value="VC0802-like"/>
    <property type="match status" value="1"/>
</dbReference>
<comment type="catalytic activity">
    <reaction evidence="12 14">
        <text>L-aspartate + ATP = 4-phospho-L-aspartate + ADP</text>
        <dbReference type="Rhea" id="RHEA:23776"/>
        <dbReference type="ChEBI" id="CHEBI:29991"/>
        <dbReference type="ChEBI" id="CHEBI:30616"/>
        <dbReference type="ChEBI" id="CHEBI:57535"/>
        <dbReference type="ChEBI" id="CHEBI:456216"/>
        <dbReference type="EC" id="2.7.2.4"/>
    </reaction>
</comment>
<dbReference type="PANTHER" id="PTHR21499">
    <property type="entry name" value="ASPARTATE KINASE"/>
    <property type="match status" value="1"/>
</dbReference>
<dbReference type="InterPro" id="IPR005260">
    <property type="entry name" value="Asp_kin_monofn"/>
</dbReference>
<keyword evidence="15" id="KW-0028">Amino-acid biosynthesis</keyword>
<keyword evidence="6 14" id="KW-0808">Transferase</keyword>
<evidence type="ECO:0000256" key="11">
    <source>
        <dbReference type="ARBA" id="ARBA00023154"/>
    </source>
</evidence>
<sequence>MAIKTTKFGGSSMADAAQFAKVRAIIEADGARQFAVPSAPGKRFPGDDKVTDLLYLCHAQHAEGVSFYDTFDTIAERYVEIERALGLSTHIEAELNAVRKNLENGASEDYIASRGEYLNALLLADYLGFTFVDAAELICFHSDGTYDDETTQKWSQRLEGRSRLVIPGFYGRRRDGSIKTFSRGGSDITGAIVARAVHADVYENWTDVSGFLMADPRIVKDPKVIRTVTYSELRELSYMGATVLHEDSIFPVRKAHIPINVRNTNAPDEPGTMVVPDSYLQYYRREGVLTGVAGRTGFTVITVFKDNMHNEVGFGYRLLRVLDRYNISFEHVPSGIDTMSLVVADAKLREHLEAVLREIRRDCNPKTVELQSNMALIATVGKGMVRNIGTAAKLFNALYEAGVNVRMIDQGSSEMNIIVGVESGDFEAAVRAIYNAFA</sequence>
<evidence type="ECO:0000256" key="9">
    <source>
        <dbReference type="ARBA" id="ARBA00022840"/>
    </source>
</evidence>
<accession>A0A9D1N3P6</accession>
<dbReference type="InterPro" id="IPR002912">
    <property type="entry name" value="ACT_dom"/>
</dbReference>
<reference evidence="17" key="2">
    <citation type="journal article" date="2021" name="PeerJ">
        <title>Extensive microbial diversity within the chicken gut microbiome revealed by metagenomics and culture.</title>
        <authorList>
            <person name="Gilroy R."/>
            <person name="Ravi A."/>
            <person name="Getino M."/>
            <person name="Pursley I."/>
            <person name="Horton D.L."/>
            <person name="Alikhan N.F."/>
            <person name="Baker D."/>
            <person name="Gharbi K."/>
            <person name="Hall N."/>
            <person name="Watson M."/>
            <person name="Adriaenssens E.M."/>
            <person name="Foster-Nyarko E."/>
            <person name="Jarju S."/>
            <person name="Secka A."/>
            <person name="Antonio M."/>
            <person name="Oren A."/>
            <person name="Chaudhuri R.R."/>
            <person name="La Ragione R."/>
            <person name="Hildebrand F."/>
            <person name="Pallen M.J."/>
        </authorList>
    </citation>
    <scope>NUCLEOTIDE SEQUENCE</scope>
    <source>
        <strain evidence="17">ChiGjej2B2-16831</strain>
    </source>
</reference>
<comment type="pathway">
    <text evidence="2 15">Amino-acid biosynthesis; L-lysine biosynthesis via DAP pathway; (S)-tetrahydrodipicolinate from L-aspartate: step 1/4.</text>
</comment>
<feature type="binding site" evidence="13">
    <location>
        <begin position="206"/>
        <end position="207"/>
    </location>
    <ligand>
        <name>ATP</name>
        <dbReference type="ChEBI" id="CHEBI:30616"/>
    </ligand>
</feature>
<dbReference type="Proteomes" id="UP000824128">
    <property type="component" value="Unassembled WGS sequence"/>
</dbReference>
<dbReference type="GO" id="GO:0004072">
    <property type="term" value="F:aspartate kinase activity"/>
    <property type="evidence" value="ECO:0007669"/>
    <property type="project" value="UniProtKB-EC"/>
</dbReference>
<evidence type="ECO:0000256" key="7">
    <source>
        <dbReference type="ARBA" id="ARBA00022741"/>
    </source>
</evidence>
<dbReference type="InterPro" id="IPR054352">
    <property type="entry name" value="ACT_Aspartokinase"/>
</dbReference>
<reference evidence="17" key="1">
    <citation type="submission" date="2020-10" db="EMBL/GenBank/DDBJ databases">
        <authorList>
            <person name="Gilroy R."/>
        </authorList>
    </citation>
    <scope>NUCLEOTIDE SEQUENCE</scope>
    <source>
        <strain evidence="17">ChiGjej2B2-16831</strain>
    </source>
</reference>
<keyword evidence="10" id="KW-0220">Diaminopimelate biosynthesis</keyword>
<dbReference type="InterPro" id="IPR001048">
    <property type="entry name" value="Asp/Glu/Uridylate_kinase"/>
</dbReference>
<evidence type="ECO:0000256" key="10">
    <source>
        <dbReference type="ARBA" id="ARBA00022915"/>
    </source>
</evidence>
<comment type="caution">
    <text evidence="17">The sequence shown here is derived from an EMBL/GenBank/DDBJ whole genome shotgun (WGS) entry which is preliminary data.</text>
</comment>
<evidence type="ECO:0000256" key="13">
    <source>
        <dbReference type="PIRSR" id="PIRSR000726-1"/>
    </source>
</evidence>
<evidence type="ECO:0000256" key="8">
    <source>
        <dbReference type="ARBA" id="ARBA00022777"/>
    </source>
</evidence>
<dbReference type="GO" id="GO:0009089">
    <property type="term" value="P:lysine biosynthetic process via diaminopimelate"/>
    <property type="evidence" value="ECO:0007669"/>
    <property type="project" value="InterPro"/>
</dbReference>
<feature type="domain" description="ACT" evidence="16">
    <location>
        <begin position="379"/>
        <end position="438"/>
    </location>
</feature>
<evidence type="ECO:0000259" key="16">
    <source>
        <dbReference type="PROSITE" id="PS51671"/>
    </source>
</evidence>
<evidence type="ECO:0000256" key="1">
    <source>
        <dbReference type="ARBA" id="ARBA00003121"/>
    </source>
</evidence>
<keyword evidence="7 13" id="KW-0547">Nucleotide-binding</keyword>
<evidence type="ECO:0000256" key="15">
    <source>
        <dbReference type="RuleBase" id="RU004249"/>
    </source>
</evidence>
<evidence type="ECO:0000256" key="4">
    <source>
        <dbReference type="ARBA" id="ARBA00005139"/>
    </source>
</evidence>
<comment type="pathway">
    <text evidence="3 15">Amino-acid biosynthesis; L-methionine biosynthesis via de novo pathway; L-homoserine from L-aspartate: step 1/3.</text>
</comment>
<dbReference type="FunFam" id="3.30.2130.10:FF:000001">
    <property type="entry name" value="Bifunctional aspartokinase/homoserine dehydrogenase"/>
    <property type="match status" value="1"/>
</dbReference>
<dbReference type="GO" id="GO:0019877">
    <property type="term" value="P:diaminopimelate biosynthetic process"/>
    <property type="evidence" value="ECO:0007669"/>
    <property type="project" value="UniProtKB-KW"/>
</dbReference>
<dbReference type="CDD" id="cd04916">
    <property type="entry name" value="ACT_AKiii-YclM-BS_2"/>
    <property type="match status" value="1"/>
</dbReference>
<feature type="binding site" evidence="13">
    <location>
        <position position="217"/>
    </location>
    <ligand>
        <name>ATP</name>
        <dbReference type="ChEBI" id="CHEBI:30616"/>
    </ligand>
</feature>
<evidence type="ECO:0000313" key="17">
    <source>
        <dbReference type="EMBL" id="HIU94174.1"/>
    </source>
</evidence>
<dbReference type="AlphaFoldDB" id="A0A9D1N3P6"/>
<dbReference type="EC" id="2.7.2.4" evidence="14"/>
<evidence type="ECO:0000256" key="6">
    <source>
        <dbReference type="ARBA" id="ARBA00022679"/>
    </source>
</evidence>
<organism evidence="17 18">
    <name type="scientific">Candidatus Aphodomorpha intestinavium</name>
    <dbReference type="NCBI Taxonomy" id="2840672"/>
    <lineage>
        <taxon>Bacteria</taxon>
        <taxon>Bacillati</taxon>
        <taxon>Bacillota</taxon>
        <taxon>Clostridia</taxon>
        <taxon>Eubacteriales</taxon>
        <taxon>Candidatus Aphodomorpha</taxon>
    </lineage>
</organism>
<proteinExistence type="inferred from homology"/>
<gene>
    <name evidence="17" type="ORF">IAD24_03355</name>
</gene>
<dbReference type="Pfam" id="PF22468">
    <property type="entry name" value="ACT_9"/>
    <property type="match status" value="1"/>
</dbReference>
<dbReference type="NCBIfam" id="TIGR00657">
    <property type="entry name" value="asp_kinases"/>
    <property type="match status" value="1"/>
</dbReference>
<evidence type="ECO:0000256" key="3">
    <source>
        <dbReference type="ARBA" id="ARBA00004986"/>
    </source>
</evidence>
<dbReference type="PROSITE" id="PS51671">
    <property type="entry name" value="ACT"/>
    <property type="match status" value="1"/>
</dbReference>
<comment type="pathway">
    <text evidence="4 15">Amino-acid biosynthesis; L-threonine biosynthesis; L-threonine from L-aspartate: step 1/5.</text>
</comment>
<keyword evidence="11" id="KW-0457">Lysine biosynthesis</keyword>
<dbReference type="EMBL" id="DVNZ01000106">
    <property type="protein sequence ID" value="HIU94174.1"/>
    <property type="molecule type" value="Genomic_DNA"/>
</dbReference>
<dbReference type="SUPFAM" id="SSF53633">
    <property type="entry name" value="Carbamate kinase-like"/>
    <property type="match status" value="1"/>
</dbReference>
<protein>
    <recommendedName>
        <fullName evidence="14">Aspartokinase</fullName>
        <ecNumber evidence="14">2.7.2.4</ecNumber>
    </recommendedName>
</protein>
<dbReference type="PIRSF" id="PIRSF000726">
    <property type="entry name" value="Asp_kin"/>
    <property type="match status" value="1"/>
</dbReference>
<evidence type="ECO:0000256" key="14">
    <source>
        <dbReference type="RuleBase" id="RU003448"/>
    </source>
</evidence>
<dbReference type="GO" id="GO:0005524">
    <property type="term" value="F:ATP binding"/>
    <property type="evidence" value="ECO:0007669"/>
    <property type="project" value="UniProtKB-KW"/>
</dbReference>
<dbReference type="InterPro" id="IPR036393">
    <property type="entry name" value="AceGlu_kinase-like_sf"/>
</dbReference>
<feature type="binding site" evidence="13">
    <location>
        <position position="51"/>
    </location>
    <ligand>
        <name>substrate</name>
    </ligand>
</feature>
<dbReference type="GO" id="GO:0009090">
    <property type="term" value="P:homoserine biosynthetic process"/>
    <property type="evidence" value="ECO:0007669"/>
    <property type="project" value="TreeGrafter"/>
</dbReference>
<dbReference type="SUPFAM" id="SSF55021">
    <property type="entry name" value="ACT-like"/>
    <property type="match status" value="2"/>
</dbReference>
<evidence type="ECO:0000313" key="18">
    <source>
        <dbReference type="Proteomes" id="UP000824128"/>
    </source>
</evidence>